<dbReference type="PATRIC" id="fig|1225176.3.peg.603"/>
<accession>K1LKF8</accession>
<name>K1LKF8_CECL9</name>
<protein>
    <submittedName>
        <fullName evidence="1">Uncharacterized protein</fullName>
    </submittedName>
</protein>
<evidence type="ECO:0000313" key="2">
    <source>
        <dbReference type="Proteomes" id="UP000004478"/>
    </source>
</evidence>
<dbReference type="RefSeq" id="WP_009183617.1">
    <property type="nucleotide sequence ID" value="NZ_AMGM01000005.1"/>
</dbReference>
<evidence type="ECO:0000313" key="1">
    <source>
        <dbReference type="EMBL" id="EKB50823.1"/>
    </source>
</evidence>
<dbReference type="Gene3D" id="3.40.91.80">
    <property type="match status" value="1"/>
</dbReference>
<dbReference type="EMBL" id="AMGM01000005">
    <property type="protein sequence ID" value="EKB50823.1"/>
    <property type="molecule type" value="Genomic_DNA"/>
</dbReference>
<keyword evidence="2" id="KW-1185">Reference proteome</keyword>
<proteinExistence type="predicted"/>
<comment type="caution">
    <text evidence="1">The sequence shown here is derived from an EMBL/GenBank/DDBJ whole genome shotgun (WGS) entry which is preliminary data.</text>
</comment>
<dbReference type="InterPro" id="IPR038365">
    <property type="entry name" value="EcoRII_C_sf"/>
</dbReference>
<gene>
    <name evidence="1" type="ORF">B879_00568</name>
</gene>
<dbReference type="Proteomes" id="UP000004478">
    <property type="component" value="Unassembled WGS sequence"/>
</dbReference>
<sequence length="214" mass="24454">MGILRDLNIVIGEDGQASTIFEELFPSFLEIKYKSPSDYVKIYWNQYLKVRTTKIPNEQTRRGINGSMFEYIICTILIRENILPIFKSAKVAFVPNINYDILLYSEQNGPICLSAKTSFRERYKQADLEAMALKNVHRISKSFLITLSDSDADQVSKKIIKGDTFGLDDVIVATSEKFDQFIDELKSLSFSLSPKVSVIESNQIITEDDLKRVM</sequence>
<dbReference type="AlphaFoldDB" id="K1LKF8"/>
<organism evidence="1 2">
    <name type="scientific">Cecembia lonarensis (strain CCUG 58316 / KCTC 22772 / LW9)</name>
    <dbReference type="NCBI Taxonomy" id="1225176"/>
    <lineage>
        <taxon>Bacteria</taxon>
        <taxon>Pseudomonadati</taxon>
        <taxon>Bacteroidota</taxon>
        <taxon>Cytophagia</taxon>
        <taxon>Cytophagales</taxon>
        <taxon>Cyclobacteriaceae</taxon>
        <taxon>Cecembia</taxon>
    </lineage>
</organism>
<reference evidence="1 2" key="1">
    <citation type="journal article" date="2012" name="J. Bacteriol.">
        <title>Draft Genome Sequence of Cecembia lonarensis Strain LW9T, Isolated from Lonar Lake, a Haloalkaline Lake in India.</title>
        <authorList>
            <person name="Shivaji S."/>
            <person name="Ara S."/>
            <person name="Singh A."/>
            <person name="Pinnaka A.K."/>
        </authorList>
    </citation>
    <scope>NUCLEOTIDE SEQUENCE [LARGE SCALE GENOMIC DNA]</scope>
    <source>
        <strain evidence="1 2">LW9</strain>
    </source>
</reference>